<dbReference type="Pfam" id="PF13854">
    <property type="entry name" value="Kelch_HCF"/>
    <property type="match status" value="1"/>
</dbReference>
<evidence type="ECO:0000259" key="17">
    <source>
        <dbReference type="PROSITE" id="PS50853"/>
    </source>
</evidence>
<dbReference type="Gene3D" id="6.10.250.2590">
    <property type="match status" value="1"/>
</dbReference>
<evidence type="ECO:0000313" key="19">
    <source>
        <dbReference type="Proteomes" id="UP000568556"/>
    </source>
</evidence>
<keyword evidence="3" id="KW-0488">Methylation</keyword>
<dbReference type="InterPro" id="IPR013783">
    <property type="entry name" value="Ig-like_fold"/>
</dbReference>
<dbReference type="PANTHER" id="PTHR46003:SF2">
    <property type="entry name" value="HOST CELL FACTOR 2"/>
    <property type="match status" value="1"/>
</dbReference>
<comment type="subcellular location">
    <subcellularLocation>
        <location evidence="1">Nucleus</location>
    </subcellularLocation>
</comment>
<gene>
    <name evidence="18" type="primary">Hcfc2</name>
    <name evidence="18" type="ORF">CHOACU_R09108</name>
</gene>
<evidence type="ECO:0000313" key="18">
    <source>
        <dbReference type="EMBL" id="NXL56275.1"/>
    </source>
</evidence>
<sequence>MAAAAAGLSWRRVSSFTGPVPRSRHGHRAVAIRELVIIFGGGNEGIADELHVYNTATNQWFLPAVRGDIPPGCAAHGFVCDGTRILVFGGMVEYGRYSNDLYELQASRWLWKKVKPQAPSNGSPPCPRLGHSFSLYGNKCYLFGGLANESEDSNNNVPRYLNDFYELELQHGSGVVGWSIPVTKGTLPSPRESHTAIVYCRKDLGSPKMYIFGGMCGCRLNDLWELDIETMTWSRPETKGTVPLPRSLHTANVIGNKMYVFGGWVPQSAGGEISAHDGEWKCTGSFSYLNLDTTEWIGLISDCQEDKSNLLPGPRAGHCAVAVGTRLYIWSGRDGYRKAWNNQVCCKDLWYLDTEKPPAPSQVQLIRATTNSFQVKWDEVPTVEGYLLQLHADSPVPSVAGIPGVEVPETSILSSQGSGSSLHQSPQSLPSVPYPEMKVDHPRQTNNVIPNNVQVSLSSNSLLKVEGKEKVAAPENKITQETMKNHADATGFKESNAPSLLPVCISSLQTSANVGELHDLDKRTVNPDASVSSTVSSTQTMVTQQAVKTESSSTNGAVVKDETSLTTFNSKSEAAESAYIMPSTRVSTGQTNDSHSSKTPQRQTVPVKTRDRQWCDVGIFKNNSAVVSQFYLLPEEAMNISNKMDSTNEPDYRLLKKQDLFPGTVYRFRVAAINGCGVGPFSKVSEFKTCIPGFPGAPSTVKITKSVDCIHLSWEPPASPSGNILEYSAYLAIRSTQLQENPSQLVFMRIYCGLKTSCIVTAAQLSNAHVDYTSRPAIVFRISAKNERGYGPATQVRWLQGKVSVRCS</sequence>
<dbReference type="GO" id="GO:0006338">
    <property type="term" value="P:chromatin remodeling"/>
    <property type="evidence" value="ECO:0007669"/>
    <property type="project" value="TreeGrafter"/>
</dbReference>
<keyword evidence="7" id="KW-0068">Autocatalytic cleavage</keyword>
<evidence type="ECO:0000256" key="1">
    <source>
        <dbReference type="ARBA" id="ARBA00004123"/>
    </source>
</evidence>
<evidence type="ECO:0000256" key="11">
    <source>
        <dbReference type="ARBA" id="ARBA00023180"/>
    </source>
</evidence>
<evidence type="ECO:0000256" key="8">
    <source>
        <dbReference type="ARBA" id="ARBA00022843"/>
    </source>
</evidence>
<keyword evidence="10" id="KW-0007">Acetylation</keyword>
<evidence type="ECO:0000256" key="14">
    <source>
        <dbReference type="ARBA" id="ARBA00074287"/>
    </source>
</evidence>
<dbReference type="Gene3D" id="2.120.10.80">
    <property type="entry name" value="Kelch-type beta propeller"/>
    <property type="match status" value="2"/>
</dbReference>
<evidence type="ECO:0000256" key="12">
    <source>
        <dbReference type="ARBA" id="ARBA00023242"/>
    </source>
</evidence>
<evidence type="ECO:0000256" key="3">
    <source>
        <dbReference type="ARBA" id="ARBA00022481"/>
    </source>
</evidence>
<keyword evidence="4" id="KW-1017">Isopeptide bond</keyword>
<feature type="compositionally biased region" description="Polar residues" evidence="16">
    <location>
        <begin position="585"/>
        <end position="606"/>
    </location>
</feature>
<dbReference type="SMART" id="SM00060">
    <property type="entry name" value="FN3"/>
    <property type="match status" value="2"/>
</dbReference>
<evidence type="ECO:0000256" key="15">
    <source>
        <dbReference type="ARBA" id="ARBA00081526"/>
    </source>
</evidence>
<evidence type="ECO:0000256" key="6">
    <source>
        <dbReference type="ARBA" id="ARBA00022737"/>
    </source>
</evidence>
<evidence type="ECO:0000256" key="13">
    <source>
        <dbReference type="ARBA" id="ARBA00023306"/>
    </source>
</evidence>
<dbReference type="InterPro" id="IPR015915">
    <property type="entry name" value="Kelch-typ_b-propeller"/>
</dbReference>
<keyword evidence="5" id="KW-0597">Phosphoprotein</keyword>
<evidence type="ECO:0000256" key="2">
    <source>
        <dbReference type="ARBA" id="ARBA00022441"/>
    </source>
</evidence>
<keyword evidence="9" id="KW-0156">Chromatin regulator</keyword>
<dbReference type="EMBL" id="VXAQ01000027">
    <property type="protein sequence ID" value="NXL56275.1"/>
    <property type="molecule type" value="Genomic_DNA"/>
</dbReference>
<evidence type="ECO:0000256" key="7">
    <source>
        <dbReference type="ARBA" id="ARBA00022813"/>
    </source>
</evidence>
<dbReference type="PANTHER" id="PTHR46003">
    <property type="entry name" value="HOST CELL FACTOR"/>
    <property type="match status" value="1"/>
</dbReference>
<keyword evidence="8" id="KW-0832">Ubl conjugation</keyword>
<dbReference type="FunFam" id="2.60.40.10:FF:000259">
    <property type="entry name" value="Host cell factor 1 (Predicted)"/>
    <property type="match status" value="1"/>
</dbReference>
<keyword evidence="12" id="KW-0539">Nucleus</keyword>
<feature type="non-terminal residue" evidence="18">
    <location>
        <position position="1"/>
    </location>
</feature>
<keyword evidence="2" id="KW-0880">Kelch repeat</keyword>
<name>A0A7L0TNI2_CHOAC</name>
<keyword evidence="6" id="KW-0677">Repeat</keyword>
<evidence type="ECO:0000256" key="9">
    <source>
        <dbReference type="ARBA" id="ARBA00022853"/>
    </source>
</evidence>
<dbReference type="InterPro" id="IPR043536">
    <property type="entry name" value="HCF1/2"/>
</dbReference>
<dbReference type="PROSITE" id="PS50853">
    <property type="entry name" value="FN3"/>
    <property type="match status" value="1"/>
</dbReference>
<reference evidence="18 19" key="1">
    <citation type="submission" date="2019-09" db="EMBL/GenBank/DDBJ databases">
        <title>Bird 10,000 Genomes (B10K) Project - Family phase.</title>
        <authorList>
            <person name="Zhang G."/>
        </authorList>
    </citation>
    <scope>NUCLEOTIDE SEQUENCE [LARGE SCALE GENOMIC DNA]</scope>
    <source>
        <strain evidence="18">B10K-DU-008-62</strain>
        <tissue evidence="18">Mixed tissue sample</tissue>
    </source>
</reference>
<feature type="region of interest" description="Disordered" evidence="16">
    <location>
        <begin position="585"/>
        <end position="608"/>
    </location>
</feature>
<dbReference type="GO" id="GO:0035097">
    <property type="term" value="C:histone methyltransferase complex"/>
    <property type="evidence" value="ECO:0007669"/>
    <property type="project" value="TreeGrafter"/>
</dbReference>
<accession>A0A7L0TNI2</accession>
<keyword evidence="11" id="KW-0325">Glycoprotein</keyword>
<dbReference type="InterPro" id="IPR036116">
    <property type="entry name" value="FN3_sf"/>
</dbReference>
<dbReference type="InterPro" id="IPR003961">
    <property type="entry name" value="FN3_dom"/>
</dbReference>
<proteinExistence type="predicted"/>
<keyword evidence="13" id="KW-0131">Cell cycle</keyword>
<dbReference type="SUPFAM" id="SSF49265">
    <property type="entry name" value="Fibronectin type III"/>
    <property type="match status" value="1"/>
</dbReference>
<feature type="region of interest" description="Disordered" evidence="16">
    <location>
        <begin position="410"/>
        <end position="429"/>
    </location>
</feature>
<comment type="caution">
    <text evidence="18">The sequence shown here is derived from an EMBL/GenBank/DDBJ whole genome shotgun (WGS) entry which is preliminary data.</text>
</comment>
<evidence type="ECO:0000256" key="10">
    <source>
        <dbReference type="ARBA" id="ARBA00022990"/>
    </source>
</evidence>
<dbReference type="AlphaFoldDB" id="A0A7L0TNI2"/>
<evidence type="ECO:0000256" key="4">
    <source>
        <dbReference type="ARBA" id="ARBA00022499"/>
    </source>
</evidence>
<keyword evidence="19" id="KW-1185">Reference proteome</keyword>
<evidence type="ECO:0000256" key="16">
    <source>
        <dbReference type="SAM" id="MobiDB-lite"/>
    </source>
</evidence>
<dbReference type="FunFam" id="2.120.10.80:FF:000008">
    <property type="entry name" value="host cell factor 1 isoform X1"/>
    <property type="match status" value="1"/>
</dbReference>
<dbReference type="FunFam" id="2.120.10.80:FF:000015">
    <property type="entry name" value="host cell factor 1 isoform X1"/>
    <property type="match status" value="1"/>
</dbReference>
<feature type="compositionally biased region" description="Low complexity" evidence="16">
    <location>
        <begin position="411"/>
        <end position="429"/>
    </location>
</feature>
<dbReference type="GO" id="GO:0003713">
    <property type="term" value="F:transcription coactivator activity"/>
    <property type="evidence" value="ECO:0007669"/>
    <property type="project" value="TreeGrafter"/>
</dbReference>
<feature type="domain" description="Fibronectin type-III" evidence="17">
    <location>
        <begin position="599"/>
        <end position="692"/>
    </location>
</feature>
<dbReference type="SUPFAM" id="SSF117281">
    <property type="entry name" value="Kelch motif"/>
    <property type="match status" value="1"/>
</dbReference>
<organism evidence="18 19">
    <name type="scientific">Chordeiles acutipennis</name>
    <name type="common">Lesser nighthawk</name>
    <name type="synonym">Caprimulgus acutipennis</name>
    <dbReference type="NCBI Taxonomy" id="118183"/>
    <lineage>
        <taxon>Eukaryota</taxon>
        <taxon>Metazoa</taxon>
        <taxon>Chordata</taxon>
        <taxon>Craniata</taxon>
        <taxon>Vertebrata</taxon>
        <taxon>Euteleostomi</taxon>
        <taxon>Archelosauria</taxon>
        <taxon>Archosauria</taxon>
        <taxon>Dinosauria</taxon>
        <taxon>Saurischia</taxon>
        <taxon>Theropoda</taxon>
        <taxon>Coelurosauria</taxon>
        <taxon>Aves</taxon>
        <taxon>Neognathae</taxon>
        <taxon>Neoaves</taxon>
        <taxon>Strisores</taxon>
        <taxon>Caprimulgiformes</taxon>
        <taxon>Caprimulgidae</taxon>
        <taxon>Chordeilinae</taxon>
        <taxon>Chordeiles</taxon>
    </lineage>
</organism>
<dbReference type="OrthoDB" id="10001928at2759"/>
<dbReference type="CDD" id="cd00063">
    <property type="entry name" value="FN3"/>
    <property type="match status" value="2"/>
</dbReference>
<dbReference type="Proteomes" id="UP000568556">
    <property type="component" value="Unassembled WGS sequence"/>
</dbReference>
<dbReference type="InterPro" id="IPR059124">
    <property type="entry name" value="Kelch_HCF"/>
</dbReference>
<dbReference type="Gene3D" id="2.60.40.10">
    <property type="entry name" value="Immunoglobulins"/>
    <property type="match status" value="2"/>
</dbReference>
<evidence type="ECO:0000256" key="5">
    <source>
        <dbReference type="ARBA" id="ARBA00022553"/>
    </source>
</evidence>
<protein>
    <recommendedName>
        <fullName evidence="14">Host cell factor 1</fullName>
    </recommendedName>
    <alternativeName>
        <fullName evidence="15">C1 factor</fullName>
    </alternativeName>
</protein>
<feature type="non-terminal residue" evidence="18">
    <location>
        <position position="808"/>
    </location>
</feature>